<evidence type="ECO:0000313" key="2">
    <source>
        <dbReference type="Proteomes" id="UP001190700"/>
    </source>
</evidence>
<feature type="non-terminal residue" evidence="1">
    <location>
        <position position="186"/>
    </location>
</feature>
<accession>A0AAE0FNY3</accession>
<organism evidence="1 2">
    <name type="scientific">Cymbomonas tetramitiformis</name>
    <dbReference type="NCBI Taxonomy" id="36881"/>
    <lineage>
        <taxon>Eukaryota</taxon>
        <taxon>Viridiplantae</taxon>
        <taxon>Chlorophyta</taxon>
        <taxon>Pyramimonadophyceae</taxon>
        <taxon>Pyramimonadales</taxon>
        <taxon>Pyramimonadaceae</taxon>
        <taxon>Cymbomonas</taxon>
    </lineage>
</organism>
<dbReference type="EMBL" id="LGRX02015516">
    <property type="protein sequence ID" value="KAK3263362.1"/>
    <property type="molecule type" value="Genomic_DNA"/>
</dbReference>
<reference evidence="1 2" key="1">
    <citation type="journal article" date="2015" name="Genome Biol. Evol.">
        <title>Comparative Genomics of a Bacterivorous Green Alga Reveals Evolutionary Causalities and Consequences of Phago-Mixotrophic Mode of Nutrition.</title>
        <authorList>
            <person name="Burns J.A."/>
            <person name="Paasch A."/>
            <person name="Narechania A."/>
            <person name="Kim E."/>
        </authorList>
    </citation>
    <scope>NUCLEOTIDE SEQUENCE [LARGE SCALE GENOMIC DNA]</scope>
    <source>
        <strain evidence="1 2">PLY_AMNH</strain>
    </source>
</reference>
<comment type="caution">
    <text evidence="1">The sequence shown here is derived from an EMBL/GenBank/DDBJ whole genome shotgun (WGS) entry which is preliminary data.</text>
</comment>
<evidence type="ECO:0000313" key="1">
    <source>
        <dbReference type="EMBL" id="KAK3263362.1"/>
    </source>
</evidence>
<gene>
    <name evidence="1" type="ORF">CYMTET_27828</name>
</gene>
<sequence length="186" mass="19947">MRSSWLADAGAEAGGTLALPIDACASVTHVSVSQGERNFTTLVVESAGYSDVNPNADDDHDEFAVSECSGNSDDLFSSKLPLISIVARVPLLVEVSWVQPLDFSEGHYWLTLPTAVPRDMIHSSALGSGQSLCGVTCSLNTGVAMEVMYRLPHHAHCMHVVGAMHMAGHTRLVSNPMNFPLEHSFQ</sequence>
<keyword evidence="2" id="KW-1185">Reference proteome</keyword>
<name>A0AAE0FNY3_9CHLO</name>
<dbReference type="AlphaFoldDB" id="A0AAE0FNY3"/>
<protein>
    <submittedName>
        <fullName evidence="1">Uncharacterized protein</fullName>
    </submittedName>
</protein>
<dbReference type="Proteomes" id="UP001190700">
    <property type="component" value="Unassembled WGS sequence"/>
</dbReference>
<proteinExistence type="predicted"/>